<sequence length="142" mass="15407">MDAELVTLVGTGTTTLVGLMVTDLWEQTKQRVVRLFSRGGDTDAVAGELEETRAALIAATGRSDQEDLTSDLTATVRLRLRRLLEQDPDTAVELRRLVDEFAPAAPSGTVHNSITGGTQHGPVIQGHTFTNLTFHTRDGRQP</sequence>
<name>A0ABU4FT68_9ACTN</name>
<gene>
    <name evidence="2" type="ORF">R5A26_48425</name>
</gene>
<dbReference type="EMBL" id="JAWMAJ010000366">
    <property type="protein sequence ID" value="MDV7223767.1"/>
    <property type="molecule type" value="Genomic_DNA"/>
</dbReference>
<accession>A0ABU4FT68</accession>
<evidence type="ECO:0000313" key="3">
    <source>
        <dbReference type="Proteomes" id="UP001187346"/>
    </source>
</evidence>
<feature type="region of interest" description="Disordered" evidence="1">
    <location>
        <begin position="115"/>
        <end position="142"/>
    </location>
</feature>
<reference evidence="2 3" key="1">
    <citation type="submission" date="2023-10" db="EMBL/GenBank/DDBJ databases">
        <title>Characterization of rhizosphere-enriched actinobacteria from wheat plants lab-grown on chernevaya soil.</title>
        <authorList>
            <person name="Tikhonova E.N."/>
            <person name="Konopkin A."/>
            <person name="Kravchenko I.K."/>
        </authorList>
    </citation>
    <scope>NUCLEOTIDE SEQUENCE [LARGE SCALE GENOMIC DNA]</scope>
    <source>
        <strain evidence="2 3">RR29</strain>
    </source>
</reference>
<dbReference type="Proteomes" id="UP001187346">
    <property type="component" value="Unassembled WGS sequence"/>
</dbReference>
<evidence type="ECO:0000256" key="1">
    <source>
        <dbReference type="SAM" id="MobiDB-lite"/>
    </source>
</evidence>
<proteinExistence type="predicted"/>
<evidence type="ECO:0000313" key="2">
    <source>
        <dbReference type="EMBL" id="MDV7223767.1"/>
    </source>
</evidence>
<protein>
    <submittedName>
        <fullName evidence="2">Uncharacterized protein</fullName>
    </submittedName>
</protein>
<keyword evidence="3" id="KW-1185">Reference proteome</keyword>
<organism evidence="2 3">
    <name type="scientific">Streptomyces prunicolor</name>
    <dbReference type="NCBI Taxonomy" id="67348"/>
    <lineage>
        <taxon>Bacteria</taxon>
        <taxon>Bacillati</taxon>
        <taxon>Actinomycetota</taxon>
        <taxon>Actinomycetes</taxon>
        <taxon>Kitasatosporales</taxon>
        <taxon>Streptomycetaceae</taxon>
        <taxon>Streptomyces</taxon>
    </lineage>
</organism>
<comment type="caution">
    <text evidence="2">The sequence shown here is derived from an EMBL/GenBank/DDBJ whole genome shotgun (WGS) entry which is preliminary data.</text>
</comment>
<dbReference type="RefSeq" id="WP_266868600.1">
    <property type="nucleotide sequence ID" value="NZ_JAPEMW010000002.1"/>
</dbReference>